<proteinExistence type="predicted"/>
<evidence type="ECO:0000313" key="2">
    <source>
        <dbReference type="Proteomes" id="UP000313359"/>
    </source>
</evidence>
<dbReference type="AlphaFoldDB" id="A0A5C2S176"/>
<dbReference type="Gene3D" id="2.30.29.30">
    <property type="entry name" value="Pleckstrin-homology domain (PH domain)/Phosphotyrosine-binding domain (PTB)"/>
    <property type="match status" value="1"/>
</dbReference>
<organism evidence="1 2">
    <name type="scientific">Lentinus tigrinus ALCF2SS1-6</name>
    <dbReference type="NCBI Taxonomy" id="1328759"/>
    <lineage>
        <taxon>Eukaryota</taxon>
        <taxon>Fungi</taxon>
        <taxon>Dikarya</taxon>
        <taxon>Basidiomycota</taxon>
        <taxon>Agaricomycotina</taxon>
        <taxon>Agaricomycetes</taxon>
        <taxon>Polyporales</taxon>
        <taxon>Polyporaceae</taxon>
        <taxon>Lentinus</taxon>
    </lineage>
</organism>
<protein>
    <submittedName>
        <fullName evidence="1">Uncharacterized protein</fullName>
    </submittedName>
</protein>
<gene>
    <name evidence="1" type="ORF">L227DRAFT_234120</name>
</gene>
<name>A0A5C2S176_9APHY</name>
<dbReference type="OrthoDB" id="185618at2759"/>
<dbReference type="Proteomes" id="UP000313359">
    <property type="component" value="Unassembled WGS sequence"/>
</dbReference>
<sequence length="89" mass="9554">MRKEAVYTVLLNATLFKGGASSRKTHATCGSACSRAALRATIICGCVRWSLVFVARPGGADFQSMVVQVSNAKIAEELLEEINAHIPME</sequence>
<dbReference type="EMBL" id="ML122282">
    <property type="protein sequence ID" value="RPD57225.1"/>
    <property type="molecule type" value="Genomic_DNA"/>
</dbReference>
<reference evidence="1" key="1">
    <citation type="journal article" date="2018" name="Genome Biol. Evol.">
        <title>Genomics and development of Lentinus tigrinus, a white-rot wood-decaying mushroom with dimorphic fruiting bodies.</title>
        <authorList>
            <person name="Wu B."/>
            <person name="Xu Z."/>
            <person name="Knudson A."/>
            <person name="Carlson A."/>
            <person name="Chen N."/>
            <person name="Kovaka S."/>
            <person name="LaButti K."/>
            <person name="Lipzen A."/>
            <person name="Pennachio C."/>
            <person name="Riley R."/>
            <person name="Schakwitz W."/>
            <person name="Umezawa K."/>
            <person name="Ohm R.A."/>
            <person name="Grigoriev I.V."/>
            <person name="Nagy L.G."/>
            <person name="Gibbons J."/>
            <person name="Hibbett D."/>
        </authorList>
    </citation>
    <scope>NUCLEOTIDE SEQUENCE [LARGE SCALE GENOMIC DNA]</scope>
    <source>
        <strain evidence="1">ALCF2SS1-6</strain>
    </source>
</reference>
<evidence type="ECO:0000313" key="1">
    <source>
        <dbReference type="EMBL" id="RPD57225.1"/>
    </source>
</evidence>
<accession>A0A5C2S176</accession>
<dbReference type="InterPro" id="IPR011993">
    <property type="entry name" value="PH-like_dom_sf"/>
</dbReference>
<keyword evidence="2" id="KW-1185">Reference proteome</keyword>